<dbReference type="InterPro" id="IPR045389">
    <property type="entry name" value="DUF6522"/>
</dbReference>
<protein>
    <submittedName>
        <fullName evidence="2">Uncharacterized protein</fullName>
    </submittedName>
</protein>
<comment type="caution">
    <text evidence="2">The sequence shown here is derived from an EMBL/GenBank/DDBJ whole genome shotgun (WGS) entry which is preliminary data.</text>
</comment>
<keyword evidence="3" id="KW-1185">Reference proteome</keyword>
<accession>A0A967KBC1</accession>
<reference evidence="2" key="1">
    <citation type="submission" date="2020-03" db="EMBL/GenBank/DDBJ databases">
        <title>Genome of Pelagibius litoralis DSM 21314T.</title>
        <authorList>
            <person name="Wang G."/>
        </authorList>
    </citation>
    <scope>NUCLEOTIDE SEQUENCE</scope>
    <source>
        <strain evidence="2">DSM 21314</strain>
    </source>
</reference>
<dbReference type="AlphaFoldDB" id="A0A967KBC1"/>
<gene>
    <name evidence="2" type="ORF">HBA54_26275</name>
</gene>
<evidence type="ECO:0000256" key="1">
    <source>
        <dbReference type="SAM" id="MobiDB-lite"/>
    </source>
</evidence>
<dbReference type="Pfam" id="PF20132">
    <property type="entry name" value="DUF6522"/>
    <property type="match status" value="1"/>
</dbReference>
<sequence length="105" mass="11344">MTRLPATSVIIVKGQITIEADLLAPKLGLSVDGLKDNMVNGLVTSIAETGVGEDAGRTRLTFRYRARTWRVVVDIDGTLKEDPVSPPEPRAAKDRSSLLDLMADP</sequence>
<evidence type="ECO:0000313" key="3">
    <source>
        <dbReference type="Proteomes" id="UP000761264"/>
    </source>
</evidence>
<dbReference type="EMBL" id="JAAQPH010000032">
    <property type="protein sequence ID" value="NIA72103.1"/>
    <property type="molecule type" value="Genomic_DNA"/>
</dbReference>
<organism evidence="2 3">
    <name type="scientific">Pelagibius litoralis</name>
    <dbReference type="NCBI Taxonomy" id="374515"/>
    <lineage>
        <taxon>Bacteria</taxon>
        <taxon>Pseudomonadati</taxon>
        <taxon>Pseudomonadota</taxon>
        <taxon>Alphaproteobacteria</taxon>
        <taxon>Rhodospirillales</taxon>
        <taxon>Rhodovibrionaceae</taxon>
        <taxon>Pelagibius</taxon>
    </lineage>
</organism>
<feature type="region of interest" description="Disordered" evidence="1">
    <location>
        <begin position="79"/>
        <end position="105"/>
    </location>
</feature>
<dbReference type="Proteomes" id="UP000761264">
    <property type="component" value="Unassembled WGS sequence"/>
</dbReference>
<dbReference type="RefSeq" id="WP_167230851.1">
    <property type="nucleotide sequence ID" value="NZ_JAAQPH010000032.1"/>
</dbReference>
<name>A0A967KBC1_9PROT</name>
<proteinExistence type="predicted"/>
<evidence type="ECO:0000313" key="2">
    <source>
        <dbReference type="EMBL" id="NIA72103.1"/>
    </source>
</evidence>